<keyword evidence="7" id="KW-1185">Reference proteome</keyword>
<dbReference type="GeneID" id="7197542"/>
<keyword evidence="3" id="KW-0560">Oxidoreductase</keyword>
<gene>
    <name evidence="6" type="ORF">PHATRDRAFT_43490</name>
</gene>
<dbReference type="HOGENOM" id="CLU_016472_6_1_1"/>
<evidence type="ECO:0000256" key="2">
    <source>
        <dbReference type="ARBA" id="ARBA00022723"/>
    </source>
</evidence>
<proteinExistence type="inferred from homology"/>
<protein>
    <submittedName>
        <fullName evidence="6">Uncharacterized protein</fullName>
    </submittedName>
</protein>
<evidence type="ECO:0000313" key="7">
    <source>
        <dbReference type="Proteomes" id="UP000000759"/>
    </source>
</evidence>
<dbReference type="KEGG" id="pti:PHATRDRAFT_43490"/>
<dbReference type="InterPro" id="IPR004294">
    <property type="entry name" value="Carotenoid_Oase"/>
</dbReference>
<dbReference type="GO" id="GO:0010436">
    <property type="term" value="F:carotenoid dioxygenase activity"/>
    <property type="evidence" value="ECO:0007669"/>
    <property type="project" value="TreeGrafter"/>
</dbReference>
<dbReference type="PaxDb" id="2850-Phatr43490"/>
<evidence type="ECO:0000256" key="3">
    <source>
        <dbReference type="ARBA" id="ARBA00023002"/>
    </source>
</evidence>
<dbReference type="Proteomes" id="UP000000759">
    <property type="component" value="Chromosome 2"/>
</dbReference>
<dbReference type="OrthoDB" id="407010at2759"/>
<dbReference type="GO" id="GO:0046872">
    <property type="term" value="F:metal ion binding"/>
    <property type="evidence" value="ECO:0007669"/>
    <property type="project" value="UniProtKB-KW"/>
</dbReference>
<accession>B7FSE2</accession>
<evidence type="ECO:0000256" key="1">
    <source>
        <dbReference type="ARBA" id="ARBA00006787"/>
    </source>
</evidence>
<dbReference type="InParanoid" id="B7FSE2"/>
<dbReference type="RefSeq" id="XP_002177967.1">
    <property type="nucleotide sequence ID" value="XM_002177931.1"/>
</dbReference>
<dbReference type="EMBL" id="CM000606">
    <property type="protein sequence ID" value="EEC50781.1"/>
    <property type="molecule type" value="Genomic_DNA"/>
</dbReference>
<dbReference type="eggNOG" id="KOG1285">
    <property type="taxonomic scope" value="Eukaryota"/>
</dbReference>
<dbReference type="AlphaFoldDB" id="B7FSE2"/>
<name>B7FSE2_PHATC</name>
<reference evidence="7" key="2">
    <citation type="submission" date="2008-08" db="EMBL/GenBank/DDBJ databases">
        <authorList>
            <consortium name="Diatom Consortium"/>
            <person name="Grigoriev I."/>
            <person name="Grimwood J."/>
            <person name="Kuo A."/>
            <person name="Otillar R.P."/>
            <person name="Salamov A."/>
            <person name="Detter J.C."/>
            <person name="Lindquist E."/>
            <person name="Shapiro H."/>
            <person name="Lucas S."/>
            <person name="Glavina del Rio T."/>
            <person name="Pitluck S."/>
            <person name="Rokhsar D."/>
            <person name="Bowler C."/>
        </authorList>
    </citation>
    <scope>GENOME REANNOTATION</scope>
    <source>
        <strain evidence="7">CCAP 1055/1</strain>
    </source>
</reference>
<feature type="binding site" evidence="5">
    <location>
        <position position="400"/>
    </location>
    <ligand>
        <name>Fe cation</name>
        <dbReference type="ChEBI" id="CHEBI:24875"/>
        <note>catalytic</note>
    </ligand>
</feature>
<dbReference type="GO" id="GO:0016121">
    <property type="term" value="P:carotene catabolic process"/>
    <property type="evidence" value="ECO:0007669"/>
    <property type="project" value="TreeGrafter"/>
</dbReference>
<keyword evidence="2 5" id="KW-0479">Metal-binding</keyword>
<comment type="similarity">
    <text evidence="1">Belongs to the carotenoid oxygenase family.</text>
</comment>
<evidence type="ECO:0000256" key="5">
    <source>
        <dbReference type="PIRSR" id="PIRSR604294-1"/>
    </source>
</evidence>
<sequence>MFESRTGRTRFLTVLLVSAGIGSEGFEASGRPRLRNGKLKTPRRFFVRHATIAENEAPESSHLGATPPDMVAFASGYTTVFEELVCKSCQASQGEVPDDLFGTYFRSGPAMFSAGSILPPKKSLIQPKQPPVLDGEDKTRMVPHPFEGDGAVLGVTFSREGDVTARFRFIRGTPFTYERKKGKRVYTGMDSTRMEGPSAGGGLANDLPLPLYRHNLMPGLNKLRKNTANSRAIYWGKRLFSLWEGGQPHKLDALALSTDGRSMLGGAIKKEADPFGGKMIYDPSKNRALFYAVSHESKDSSIVCYEFDDKFRLIENGRIETTVPGFALITDFAATENYAVFVQPPIATNGMKFLMDKGPGRALKVEDRPSIVHLIPRPESSKQQMSLPLPIDSLSDSNLHFINAYEDGDKVLSWPWGSSLEEYQACASKKSLWRYTIDTQRGSVSKKLMFNDHCFFGGINPAVSMKEHRYIYMNVGALGADVAPPQGIARFDCETAESQVWMPENFEFCGEPMYARRATEDGSNDPGYILSVLYNGKKNESELLILQANKIPSGPIARLPLDIAIPHGLFGCFSTAEEATSWSTEEIERRAKLADKMESKGNMWNEVRSEFSGLGLRFSDMDEYGFDFLF</sequence>
<organism evidence="6 7">
    <name type="scientific">Phaeodactylum tricornutum (strain CCAP 1055/1)</name>
    <dbReference type="NCBI Taxonomy" id="556484"/>
    <lineage>
        <taxon>Eukaryota</taxon>
        <taxon>Sar</taxon>
        <taxon>Stramenopiles</taxon>
        <taxon>Ochrophyta</taxon>
        <taxon>Bacillariophyta</taxon>
        <taxon>Bacillariophyceae</taxon>
        <taxon>Bacillariophycidae</taxon>
        <taxon>Naviculales</taxon>
        <taxon>Phaeodactylaceae</taxon>
        <taxon>Phaeodactylum</taxon>
    </lineage>
</organism>
<dbReference type="PANTHER" id="PTHR10543:SF89">
    <property type="entry name" value="CAROTENOID 9,10(9',10')-CLEAVAGE DIOXYGENASE 1"/>
    <property type="match status" value="1"/>
</dbReference>
<evidence type="ECO:0000256" key="4">
    <source>
        <dbReference type="ARBA" id="ARBA00023004"/>
    </source>
</evidence>
<dbReference type="PANTHER" id="PTHR10543">
    <property type="entry name" value="BETA-CAROTENE DIOXYGENASE"/>
    <property type="match status" value="1"/>
</dbReference>
<comment type="cofactor">
    <cofactor evidence="5">
        <name>Fe(2+)</name>
        <dbReference type="ChEBI" id="CHEBI:29033"/>
    </cofactor>
    <text evidence="5">Binds 1 Fe(2+) ion per subunit.</text>
</comment>
<reference evidence="6 7" key="1">
    <citation type="journal article" date="2008" name="Nature">
        <title>The Phaeodactylum genome reveals the evolutionary history of diatom genomes.</title>
        <authorList>
            <person name="Bowler C."/>
            <person name="Allen A.E."/>
            <person name="Badger J.H."/>
            <person name="Grimwood J."/>
            <person name="Jabbari K."/>
            <person name="Kuo A."/>
            <person name="Maheswari U."/>
            <person name="Martens C."/>
            <person name="Maumus F."/>
            <person name="Otillar R.P."/>
            <person name="Rayko E."/>
            <person name="Salamov A."/>
            <person name="Vandepoele K."/>
            <person name="Beszteri B."/>
            <person name="Gruber A."/>
            <person name="Heijde M."/>
            <person name="Katinka M."/>
            <person name="Mock T."/>
            <person name="Valentin K."/>
            <person name="Verret F."/>
            <person name="Berges J.A."/>
            <person name="Brownlee C."/>
            <person name="Cadoret J.P."/>
            <person name="Chiovitti A."/>
            <person name="Choi C.J."/>
            <person name="Coesel S."/>
            <person name="De Martino A."/>
            <person name="Detter J.C."/>
            <person name="Durkin C."/>
            <person name="Falciatore A."/>
            <person name="Fournet J."/>
            <person name="Haruta M."/>
            <person name="Huysman M.J."/>
            <person name="Jenkins B.D."/>
            <person name="Jiroutova K."/>
            <person name="Jorgensen R.E."/>
            <person name="Joubert Y."/>
            <person name="Kaplan A."/>
            <person name="Kroger N."/>
            <person name="Kroth P.G."/>
            <person name="La Roche J."/>
            <person name="Lindquist E."/>
            <person name="Lommer M."/>
            <person name="Martin-Jezequel V."/>
            <person name="Lopez P.J."/>
            <person name="Lucas S."/>
            <person name="Mangogna M."/>
            <person name="McGinnis K."/>
            <person name="Medlin L.K."/>
            <person name="Montsant A."/>
            <person name="Oudot-Le Secq M.P."/>
            <person name="Napoli C."/>
            <person name="Obornik M."/>
            <person name="Parker M.S."/>
            <person name="Petit J.L."/>
            <person name="Porcel B.M."/>
            <person name="Poulsen N."/>
            <person name="Robison M."/>
            <person name="Rychlewski L."/>
            <person name="Rynearson T.A."/>
            <person name="Schmutz J."/>
            <person name="Shapiro H."/>
            <person name="Siaut M."/>
            <person name="Stanley M."/>
            <person name="Sussman M.R."/>
            <person name="Taylor A.R."/>
            <person name="Vardi A."/>
            <person name="von Dassow P."/>
            <person name="Vyverman W."/>
            <person name="Willis A."/>
            <person name="Wyrwicz L.S."/>
            <person name="Rokhsar D.S."/>
            <person name="Weissenbach J."/>
            <person name="Armbrust E.V."/>
            <person name="Green B.R."/>
            <person name="Van de Peer Y."/>
            <person name="Grigoriev I.V."/>
        </authorList>
    </citation>
    <scope>NUCLEOTIDE SEQUENCE [LARGE SCALE GENOMIC DNA]</scope>
    <source>
        <strain evidence="6 7">CCAP 1055/1</strain>
    </source>
</reference>
<evidence type="ECO:0000313" key="6">
    <source>
        <dbReference type="EMBL" id="EEC50781.1"/>
    </source>
</evidence>
<dbReference type="Pfam" id="PF03055">
    <property type="entry name" value="RPE65"/>
    <property type="match status" value="1"/>
</dbReference>
<keyword evidence="4 5" id="KW-0408">Iron</keyword>